<reference evidence="6" key="1">
    <citation type="journal article" date="2019" name="Int. J. Syst. Evol. Microbiol.">
        <title>The Global Catalogue of Microorganisms (GCM) 10K type strain sequencing project: providing services to taxonomists for standard genome sequencing and annotation.</title>
        <authorList>
            <consortium name="The Broad Institute Genomics Platform"/>
            <consortium name="The Broad Institute Genome Sequencing Center for Infectious Disease"/>
            <person name="Wu L."/>
            <person name="Ma J."/>
        </authorList>
    </citation>
    <scope>NUCLEOTIDE SEQUENCE [LARGE SCALE GENOMIC DNA]</scope>
    <source>
        <strain evidence="6">JCM 18123</strain>
    </source>
</reference>
<organism evidence="5 6">
    <name type="scientific">Streptomonospora halophila</name>
    <dbReference type="NCBI Taxonomy" id="427369"/>
    <lineage>
        <taxon>Bacteria</taxon>
        <taxon>Bacillati</taxon>
        <taxon>Actinomycetota</taxon>
        <taxon>Actinomycetes</taxon>
        <taxon>Streptosporangiales</taxon>
        <taxon>Nocardiopsidaceae</taxon>
        <taxon>Streptomonospora</taxon>
    </lineage>
</organism>
<dbReference type="Gene3D" id="3.40.50.1970">
    <property type="match status" value="1"/>
</dbReference>
<evidence type="ECO:0000313" key="6">
    <source>
        <dbReference type="Proteomes" id="UP001499993"/>
    </source>
</evidence>
<dbReference type="Gene3D" id="1.20.1090.10">
    <property type="entry name" value="Dehydroquinate synthase-like - alpha domain"/>
    <property type="match status" value="1"/>
</dbReference>
<evidence type="ECO:0000256" key="1">
    <source>
        <dbReference type="ARBA" id="ARBA00007358"/>
    </source>
</evidence>
<feature type="domain" description="Alcohol dehydrogenase iron-type/glycerol dehydrogenase GldA" evidence="4">
    <location>
        <begin position="13"/>
        <end position="189"/>
    </location>
</feature>
<protein>
    <recommendedName>
        <fullName evidence="4">Alcohol dehydrogenase iron-type/glycerol dehydrogenase GldA domain-containing protein</fullName>
    </recommendedName>
</protein>
<dbReference type="InterPro" id="IPR001670">
    <property type="entry name" value="ADH_Fe/GldA"/>
</dbReference>
<dbReference type="Pfam" id="PF00465">
    <property type="entry name" value="Fe-ADH"/>
    <property type="match status" value="1"/>
</dbReference>
<comment type="similarity">
    <text evidence="1">Belongs to the iron-containing alcohol dehydrogenase family.</text>
</comment>
<accession>A0ABP9H453</accession>
<evidence type="ECO:0000259" key="4">
    <source>
        <dbReference type="Pfam" id="PF00465"/>
    </source>
</evidence>
<keyword evidence="2" id="KW-0560">Oxidoreductase</keyword>
<dbReference type="EMBL" id="BAABIK010000034">
    <property type="protein sequence ID" value="GAA4955013.1"/>
    <property type="molecule type" value="Genomic_DNA"/>
</dbReference>
<evidence type="ECO:0000256" key="3">
    <source>
        <dbReference type="SAM" id="MobiDB-lite"/>
    </source>
</evidence>
<dbReference type="InterPro" id="IPR039697">
    <property type="entry name" value="Alcohol_dehydrogenase_Fe"/>
</dbReference>
<dbReference type="PANTHER" id="PTHR11496:SF102">
    <property type="entry name" value="ALCOHOL DEHYDROGENASE 4"/>
    <property type="match status" value="1"/>
</dbReference>
<name>A0ABP9H453_9ACTN</name>
<sequence>MSAAPSGFVWQVPTRTVCGAGALDGLGPETAALGGAVAAVVDARAARLPAAAAALAGLAAHGVAPVAVHEVAGPPTVDSVRGLAQELGRTGADAVLALGGGSTMDTAKAAALAATNPGLLDDPRWAVHGVVELDAPGGGRARPGLPTLLVPSTAATGSELNSVAALRHSGRKRLLVSGLLAPATALIDPALTAALPAARLVEGGVETLCRIVCPYLASGAALGTTDALAEALAAHCLRTVSAACGAAASDASEPARADLAWLVSVSATQLPGLGREPWGHVLWYLQDAVADLAGTGKGPAMAALLPAYLAEAAAGGIGARWAAPGRLARLAGALAPELGPDAHADLPAALARRLAEWNLPADLAGLGLDGAAAERAAAETHRAWGRTGLLDGVGRGELAGFYHRARPAPGASQTPAGGTAPGRSPDTPAIQEGR</sequence>
<dbReference type="RefSeq" id="WP_345558805.1">
    <property type="nucleotide sequence ID" value="NZ_BAABIK010000034.1"/>
</dbReference>
<feature type="region of interest" description="Disordered" evidence="3">
    <location>
        <begin position="405"/>
        <end position="434"/>
    </location>
</feature>
<dbReference type="Proteomes" id="UP001499993">
    <property type="component" value="Unassembled WGS sequence"/>
</dbReference>
<keyword evidence="6" id="KW-1185">Reference proteome</keyword>
<gene>
    <name evidence="5" type="ORF">GCM10023224_45660</name>
</gene>
<dbReference type="SUPFAM" id="SSF56796">
    <property type="entry name" value="Dehydroquinate synthase-like"/>
    <property type="match status" value="1"/>
</dbReference>
<dbReference type="PANTHER" id="PTHR11496">
    <property type="entry name" value="ALCOHOL DEHYDROGENASE"/>
    <property type="match status" value="1"/>
</dbReference>
<evidence type="ECO:0000313" key="5">
    <source>
        <dbReference type="EMBL" id="GAA4955013.1"/>
    </source>
</evidence>
<evidence type="ECO:0000256" key="2">
    <source>
        <dbReference type="ARBA" id="ARBA00023002"/>
    </source>
</evidence>
<comment type="caution">
    <text evidence="5">The sequence shown here is derived from an EMBL/GenBank/DDBJ whole genome shotgun (WGS) entry which is preliminary data.</text>
</comment>
<proteinExistence type="inferred from homology"/>